<dbReference type="PANTHER" id="PTHR31157:SF1">
    <property type="entry name" value="SCP DOMAIN-CONTAINING PROTEIN"/>
    <property type="match status" value="1"/>
</dbReference>
<dbReference type="Gene3D" id="3.40.33.10">
    <property type="entry name" value="CAP"/>
    <property type="match status" value="1"/>
</dbReference>
<dbReference type="InterPro" id="IPR014044">
    <property type="entry name" value="CAP_dom"/>
</dbReference>
<sequence length="196" mass="20328">MRSPKRPGPPRAVLPRMCGAALLAAVVVVAWPAPDGRRDAGAGGGAAPGLAGTASSLPPAAGRALRNDAAAIAELVNAERVKVGCDRLSVNPRLAKAARAHADDMAARGYYQHTGPAGHDGGDRMKAAGYAWGRWAENIHKGPTDPSAVVADWMRSPAHRDALLDCRFEDMGVGVNHGAGGPWWVKDLGIPRGAQQ</sequence>
<dbReference type="CDD" id="cd05379">
    <property type="entry name" value="CAP_bacterial"/>
    <property type="match status" value="1"/>
</dbReference>
<dbReference type="EMBL" id="CP107567">
    <property type="protein sequence ID" value="UYQ60254.1"/>
    <property type="molecule type" value="Genomic_DNA"/>
</dbReference>
<dbReference type="SUPFAM" id="SSF55797">
    <property type="entry name" value="PR-1-like"/>
    <property type="match status" value="1"/>
</dbReference>
<feature type="domain" description="SCP" evidence="1">
    <location>
        <begin position="74"/>
        <end position="182"/>
    </location>
</feature>
<keyword evidence="3" id="KW-1185">Reference proteome</keyword>
<evidence type="ECO:0000313" key="2">
    <source>
        <dbReference type="EMBL" id="UYQ60254.1"/>
    </source>
</evidence>
<gene>
    <name evidence="2" type="ORF">OGH68_01350</name>
</gene>
<name>A0ABY6HZV9_STRPE</name>
<organism evidence="2 3">
    <name type="scientific">Streptomyces peucetius</name>
    <dbReference type="NCBI Taxonomy" id="1950"/>
    <lineage>
        <taxon>Bacteria</taxon>
        <taxon>Bacillati</taxon>
        <taxon>Actinomycetota</taxon>
        <taxon>Actinomycetes</taxon>
        <taxon>Kitasatosporales</taxon>
        <taxon>Streptomycetaceae</taxon>
        <taxon>Streptomyces</taxon>
    </lineage>
</organism>
<dbReference type="Proteomes" id="UP001163878">
    <property type="component" value="Chromosome"/>
</dbReference>
<dbReference type="InterPro" id="IPR035940">
    <property type="entry name" value="CAP_sf"/>
</dbReference>
<evidence type="ECO:0000259" key="1">
    <source>
        <dbReference type="Pfam" id="PF00188"/>
    </source>
</evidence>
<protein>
    <submittedName>
        <fullName evidence="2">CAP domain-containing protein</fullName>
    </submittedName>
</protein>
<evidence type="ECO:0000313" key="3">
    <source>
        <dbReference type="Proteomes" id="UP001163878"/>
    </source>
</evidence>
<dbReference type="RefSeq" id="WP_264241401.1">
    <property type="nucleotide sequence ID" value="NZ_CP107567.1"/>
</dbReference>
<dbReference type="Pfam" id="PF00188">
    <property type="entry name" value="CAP"/>
    <property type="match status" value="1"/>
</dbReference>
<proteinExistence type="predicted"/>
<dbReference type="PANTHER" id="PTHR31157">
    <property type="entry name" value="SCP DOMAIN-CONTAINING PROTEIN"/>
    <property type="match status" value="1"/>
</dbReference>
<reference evidence="2" key="1">
    <citation type="submission" date="2022-10" db="EMBL/GenBank/DDBJ databases">
        <title>Cytochrome P450 Catalyzes Benzene Ring Formation in the Biosynthesis of Trialkyl-Substituted Aromatic Polyketides.</title>
        <authorList>
            <person name="Zhao E."/>
            <person name="Ge H."/>
        </authorList>
    </citation>
    <scope>NUCLEOTIDE SEQUENCE</scope>
    <source>
        <strain evidence="2">NA0869</strain>
    </source>
</reference>
<accession>A0ABY6HZV9</accession>